<dbReference type="Proteomes" id="UP000291084">
    <property type="component" value="Chromosome 3"/>
</dbReference>
<keyword evidence="3" id="KW-1185">Reference proteome</keyword>
<feature type="compositionally biased region" description="Basic and acidic residues" evidence="1">
    <location>
        <begin position="58"/>
        <end position="75"/>
    </location>
</feature>
<organism evidence="2 3">
    <name type="scientific">Vigna angularis var. angularis</name>
    <dbReference type="NCBI Taxonomy" id="157739"/>
    <lineage>
        <taxon>Eukaryota</taxon>
        <taxon>Viridiplantae</taxon>
        <taxon>Streptophyta</taxon>
        <taxon>Embryophyta</taxon>
        <taxon>Tracheophyta</taxon>
        <taxon>Spermatophyta</taxon>
        <taxon>Magnoliopsida</taxon>
        <taxon>eudicotyledons</taxon>
        <taxon>Gunneridae</taxon>
        <taxon>Pentapetalae</taxon>
        <taxon>rosids</taxon>
        <taxon>fabids</taxon>
        <taxon>Fabales</taxon>
        <taxon>Fabaceae</taxon>
        <taxon>Papilionoideae</taxon>
        <taxon>50 kb inversion clade</taxon>
        <taxon>NPAAA clade</taxon>
        <taxon>indigoferoid/millettioid clade</taxon>
        <taxon>Phaseoleae</taxon>
        <taxon>Vigna</taxon>
    </lineage>
</organism>
<dbReference type="EMBL" id="AP015036">
    <property type="protein sequence ID" value="BAT81230.1"/>
    <property type="molecule type" value="Genomic_DNA"/>
</dbReference>
<evidence type="ECO:0000256" key="1">
    <source>
        <dbReference type="SAM" id="MobiDB-lite"/>
    </source>
</evidence>
<dbReference type="AlphaFoldDB" id="A0A0S3RKV7"/>
<sequence>MAVKMISGGARLRWWLVVVHFPQHTSLHSHPLPIPPPPLLHPHHHRPRPLLPCHHQTAKREKEKKMSIYENYENH</sequence>
<name>A0A0S3RKV7_PHAAN</name>
<accession>A0A0S3RKV7</accession>
<protein>
    <submittedName>
        <fullName evidence="2">Uncharacterized protein</fullName>
    </submittedName>
</protein>
<feature type="region of interest" description="Disordered" evidence="1">
    <location>
        <begin position="33"/>
        <end position="75"/>
    </location>
</feature>
<gene>
    <name evidence="2" type="primary">Vigan.03G090600</name>
    <name evidence="2" type="ORF">VIGAN_03090600</name>
</gene>
<proteinExistence type="predicted"/>
<reference evidence="2 3" key="1">
    <citation type="journal article" date="2015" name="Sci. Rep.">
        <title>The power of single molecule real-time sequencing technology in the de novo assembly of a eukaryotic genome.</title>
        <authorList>
            <person name="Sakai H."/>
            <person name="Naito K."/>
            <person name="Ogiso-Tanaka E."/>
            <person name="Takahashi Y."/>
            <person name="Iseki K."/>
            <person name="Muto C."/>
            <person name="Satou K."/>
            <person name="Teruya K."/>
            <person name="Shiroma A."/>
            <person name="Shimoji M."/>
            <person name="Hirano T."/>
            <person name="Itoh T."/>
            <person name="Kaga A."/>
            <person name="Tomooka N."/>
        </authorList>
    </citation>
    <scope>NUCLEOTIDE SEQUENCE [LARGE SCALE GENOMIC DNA]</scope>
    <source>
        <strain evidence="3">cv. Shumari</strain>
    </source>
</reference>
<evidence type="ECO:0000313" key="3">
    <source>
        <dbReference type="Proteomes" id="UP000291084"/>
    </source>
</evidence>
<evidence type="ECO:0000313" key="2">
    <source>
        <dbReference type="EMBL" id="BAT81230.1"/>
    </source>
</evidence>